<evidence type="ECO:0000256" key="5">
    <source>
        <dbReference type="ARBA" id="ARBA00023315"/>
    </source>
</evidence>
<name>A0AAJ7FP02_CEPCN</name>
<evidence type="ECO:0000256" key="6">
    <source>
        <dbReference type="ARBA" id="ARBA00048117"/>
    </source>
</evidence>
<protein>
    <recommendedName>
        <fullName evidence="1">N(6)-L-threonylcarbamoyladenine synthase</fullName>
        <ecNumber evidence="1">2.3.1.234</ecNumber>
    </recommendedName>
</protein>
<dbReference type="PANTHER" id="PTHR11735">
    <property type="entry name" value="TRNA N6-ADENOSINE THREONYLCARBAMOYLTRANSFERASE"/>
    <property type="match status" value="1"/>
</dbReference>
<feature type="domain" description="Gcp-like" evidence="8">
    <location>
        <begin position="78"/>
        <end position="385"/>
    </location>
</feature>
<dbReference type="Pfam" id="PF00814">
    <property type="entry name" value="TsaD"/>
    <property type="match status" value="1"/>
</dbReference>
<dbReference type="AlphaFoldDB" id="A0AAJ7FP02"/>
<comment type="subunit">
    <text evidence="7">Homodimer.</text>
</comment>
<dbReference type="NCBIfam" id="TIGR00329">
    <property type="entry name" value="gcp_kae1"/>
    <property type="match status" value="1"/>
</dbReference>
<dbReference type="InterPro" id="IPR000905">
    <property type="entry name" value="Gcp-like_dom"/>
</dbReference>
<keyword evidence="3 7" id="KW-0819">tRNA processing</keyword>
<dbReference type="SUPFAM" id="SSF53067">
    <property type="entry name" value="Actin-like ATPase domain"/>
    <property type="match status" value="1"/>
</dbReference>
<dbReference type="InterPro" id="IPR043129">
    <property type="entry name" value="ATPase_NBD"/>
</dbReference>
<evidence type="ECO:0000256" key="4">
    <source>
        <dbReference type="ARBA" id="ARBA00022723"/>
    </source>
</evidence>
<dbReference type="InterPro" id="IPR022450">
    <property type="entry name" value="TsaD"/>
</dbReference>
<dbReference type="HAMAP" id="MF_01445">
    <property type="entry name" value="TsaD"/>
    <property type="match status" value="1"/>
</dbReference>
<dbReference type="KEGG" id="ccin:107270587"/>
<keyword evidence="2 7" id="KW-0808">Transferase</keyword>
<evidence type="ECO:0000256" key="1">
    <source>
        <dbReference type="ARBA" id="ARBA00012156"/>
    </source>
</evidence>
<keyword evidence="5 7" id="KW-0012">Acyltransferase</keyword>
<dbReference type="GeneID" id="107270587"/>
<proteinExistence type="inferred from homology"/>
<dbReference type="Gene3D" id="3.30.420.40">
    <property type="match status" value="2"/>
</dbReference>
<reference evidence="10" key="1">
    <citation type="submission" date="2025-08" db="UniProtKB">
        <authorList>
            <consortium name="RefSeq"/>
        </authorList>
    </citation>
    <scope>IDENTIFICATION</scope>
</reference>
<dbReference type="EC" id="2.3.1.234" evidence="1"/>
<accession>A0AAJ7FP02</accession>
<dbReference type="InterPro" id="IPR017861">
    <property type="entry name" value="KAE1/TsaD"/>
</dbReference>
<evidence type="ECO:0000259" key="8">
    <source>
        <dbReference type="Pfam" id="PF00814"/>
    </source>
</evidence>
<evidence type="ECO:0000256" key="2">
    <source>
        <dbReference type="ARBA" id="ARBA00022679"/>
    </source>
</evidence>
<comment type="subcellular location">
    <subcellularLocation>
        <location evidence="7">Mitochondrion</location>
    </subcellularLocation>
</comment>
<evidence type="ECO:0000256" key="7">
    <source>
        <dbReference type="HAMAP-Rule" id="MF_03179"/>
    </source>
</evidence>
<dbReference type="GO" id="GO:0046872">
    <property type="term" value="F:metal ion binding"/>
    <property type="evidence" value="ECO:0007669"/>
    <property type="project" value="UniProtKB-KW"/>
</dbReference>
<comment type="cofactor">
    <cofactor evidence="7">
        <name>a divalent metal cation</name>
        <dbReference type="ChEBI" id="CHEBI:60240"/>
    </cofactor>
    <text evidence="7">Binds 1 divalent metal cation per subunit.</text>
</comment>
<keyword evidence="7" id="KW-0496">Mitochondrion</keyword>
<dbReference type="GO" id="GO:0002949">
    <property type="term" value="P:tRNA threonylcarbamoyladenosine modification"/>
    <property type="evidence" value="ECO:0007669"/>
    <property type="project" value="UniProtKB-UniRule"/>
</dbReference>
<dbReference type="GO" id="GO:0005739">
    <property type="term" value="C:mitochondrion"/>
    <property type="evidence" value="ECO:0007669"/>
    <property type="project" value="UniProtKB-SubCell"/>
</dbReference>
<dbReference type="GO" id="GO:0061711">
    <property type="term" value="F:tRNA N(6)-L-threonylcarbamoyladenine synthase activity"/>
    <property type="evidence" value="ECO:0007669"/>
    <property type="project" value="UniProtKB-EC"/>
</dbReference>
<dbReference type="Proteomes" id="UP000694920">
    <property type="component" value="Unplaced"/>
</dbReference>
<gene>
    <name evidence="10" type="primary">LOC107270587</name>
</gene>
<dbReference type="PANTHER" id="PTHR11735:SF6">
    <property type="entry name" value="TRNA N6-ADENOSINE THREONYLCARBAMOYLTRANSFERASE, MITOCHONDRIAL"/>
    <property type="match status" value="1"/>
</dbReference>
<evidence type="ECO:0000313" key="10">
    <source>
        <dbReference type="RefSeq" id="XP_015601207.1"/>
    </source>
</evidence>
<keyword evidence="9" id="KW-1185">Reference proteome</keyword>
<comment type="function">
    <text evidence="7">Required for the formation of a threonylcarbamoyl group on adenosine at position 37 (t(6)A37) in mitochondrial tRNAs that read codons beginning with adenine. Probably involved in the transfer of the threonylcarbamoyl moiety of threonylcarbamoyl-AMP (TC-AMP) to the N6 group of A37. Involved in mitochondrial genome maintenance.</text>
</comment>
<organism evidence="9 10">
    <name type="scientific">Cephus cinctus</name>
    <name type="common">Wheat stem sawfly</name>
    <dbReference type="NCBI Taxonomy" id="211228"/>
    <lineage>
        <taxon>Eukaryota</taxon>
        <taxon>Metazoa</taxon>
        <taxon>Ecdysozoa</taxon>
        <taxon>Arthropoda</taxon>
        <taxon>Hexapoda</taxon>
        <taxon>Insecta</taxon>
        <taxon>Pterygota</taxon>
        <taxon>Neoptera</taxon>
        <taxon>Endopterygota</taxon>
        <taxon>Hymenoptera</taxon>
        <taxon>Cephoidea</taxon>
        <taxon>Cephidae</taxon>
        <taxon>Cephus</taxon>
    </lineage>
</organism>
<dbReference type="CTD" id="32982"/>
<dbReference type="RefSeq" id="XP_015601207.1">
    <property type="nucleotide sequence ID" value="XM_015745721.2"/>
</dbReference>
<comment type="catalytic activity">
    <reaction evidence="6 7">
        <text>L-threonylcarbamoyladenylate + adenosine(37) in tRNA = N(6)-L-threonylcarbamoyladenosine(37) in tRNA + AMP + H(+)</text>
        <dbReference type="Rhea" id="RHEA:37059"/>
        <dbReference type="Rhea" id="RHEA-COMP:10162"/>
        <dbReference type="Rhea" id="RHEA-COMP:10163"/>
        <dbReference type="ChEBI" id="CHEBI:15378"/>
        <dbReference type="ChEBI" id="CHEBI:73682"/>
        <dbReference type="ChEBI" id="CHEBI:74411"/>
        <dbReference type="ChEBI" id="CHEBI:74418"/>
        <dbReference type="ChEBI" id="CHEBI:456215"/>
        <dbReference type="EC" id="2.3.1.234"/>
    </reaction>
</comment>
<dbReference type="CDD" id="cd24134">
    <property type="entry name" value="ASKHA_NBD_OSGEPL1_QRI7_euk"/>
    <property type="match status" value="1"/>
</dbReference>
<evidence type="ECO:0000256" key="3">
    <source>
        <dbReference type="ARBA" id="ARBA00022694"/>
    </source>
</evidence>
<evidence type="ECO:0000313" key="9">
    <source>
        <dbReference type="Proteomes" id="UP000694920"/>
    </source>
</evidence>
<keyword evidence="4 7" id="KW-0479">Metal-binding</keyword>
<dbReference type="PRINTS" id="PR00789">
    <property type="entry name" value="OSIALOPTASE"/>
</dbReference>
<comment type="similarity">
    <text evidence="7">Belongs to the KAE1 / TsaD family.</text>
</comment>
<sequence>MYLLQKNTGRMLPRFTNVIFYKAPIPCCKMRYLRKILPRISAMTVHSRNFISDKPVVVLGIETSCDDTGCGIVNSNGTILGEAIHSQQIIHLNNGGIIPPIARDLHSKHITEICENALNSANMKLRDVDAIAATVKPGLPQSLLIGTKFGKYLSKIGRKPFIPIHHMEAHALTARMVHKVDFPFLVLLISGGHCLLALVEKVDKFYLLGASIDDAPGEAFDKVARRSKLHNIPDFYDICSGAALEIAATRATDPEQFYFPPSLCQYRNCNFSFAGIKSRAIYHLIKEEKRHNIVGDSIIPDIYNLCAAFQMAISRHICNRTQRAMEYIQMKNLLPMENKTLVVSGGVACNNFIANALNIICSEMGYNLVRPPPKLCTDNGIMVAWNGVERYMANSDILTNPEDIEKVDINQKAPLGENWIERVTEANLKCKWIQIKKLYAK</sequence>